<dbReference type="GeneID" id="78179240"/>
<proteinExistence type="inferred from homology"/>
<feature type="domain" description="DHFR" evidence="9">
    <location>
        <begin position="1"/>
        <end position="158"/>
    </location>
</feature>
<protein>
    <recommendedName>
        <fullName evidence="3 8">Dihydrofolate reductase</fullName>
        <ecNumber evidence="3 8">1.5.1.3</ecNumber>
    </recommendedName>
</protein>
<gene>
    <name evidence="10" type="ORF">WMO46_09815</name>
</gene>
<keyword evidence="4 8" id="KW-0554">One-carbon metabolism</keyword>
<evidence type="ECO:0000313" key="10">
    <source>
        <dbReference type="EMBL" id="MEQ2545242.1"/>
    </source>
</evidence>
<accession>A0ABV1GXW0</accession>
<comment type="pathway">
    <text evidence="1 8">Cofactor biosynthesis; tetrahydrofolate biosynthesis; 5,6,7,8-tetrahydrofolate from 7,8-dihydrofolate: step 1/1.</text>
</comment>
<evidence type="ECO:0000256" key="7">
    <source>
        <dbReference type="ARBA" id="ARBA00025067"/>
    </source>
</evidence>
<evidence type="ECO:0000256" key="3">
    <source>
        <dbReference type="ARBA" id="ARBA00012856"/>
    </source>
</evidence>
<keyword evidence="5 8" id="KW-0521">NADP</keyword>
<organism evidence="10 11">
    <name type="scientific">Alistipes intestinihominis</name>
    <dbReference type="NCBI Taxonomy" id="3133172"/>
    <lineage>
        <taxon>Bacteria</taxon>
        <taxon>Pseudomonadati</taxon>
        <taxon>Bacteroidota</taxon>
        <taxon>Bacteroidia</taxon>
        <taxon>Bacteroidales</taxon>
        <taxon>Rikenellaceae</taxon>
        <taxon>Alistipes</taxon>
    </lineage>
</organism>
<evidence type="ECO:0000256" key="2">
    <source>
        <dbReference type="ARBA" id="ARBA00009539"/>
    </source>
</evidence>
<comment type="catalytic activity">
    <reaction evidence="8">
        <text>(6S)-5,6,7,8-tetrahydrofolate + NADP(+) = 7,8-dihydrofolate + NADPH + H(+)</text>
        <dbReference type="Rhea" id="RHEA:15009"/>
        <dbReference type="ChEBI" id="CHEBI:15378"/>
        <dbReference type="ChEBI" id="CHEBI:57451"/>
        <dbReference type="ChEBI" id="CHEBI:57453"/>
        <dbReference type="ChEBI" id="CHEBI:57783"/>
        <dbReference type="ChEBI" id="CHEBI:58349"/>
        <dbReference type="EC" id="1.5.1.3"/>
    </reaction>
</comment>
<dbReference type="CDD" id="cd00209">
    <property type="entry name" value="DHFR"/>
    <property type="match status" value="1"/>
</dbReference>
<evidence type="ECO:0000256" key="6">
    <source>
        <dbReference type="ARBA" id="ARBA00023002"/>
    </source>
</evidence>
<name>A0ABV1GXW0_9BACT</name>
<dbReference type="InterPro" id="IPR012259">
    <property type="entry name" value="DHFR"/>
</dbReference>
<dbReference type="InterPro" id="IPR024072">
    <property type="entry name" value="DHFR-like_dom_sf"/>
</dbReference>
<dbReference type="InterPro" id="IPR001796">
    <property type="entry name" value="DHFR_dom"/>
</dbReference>
<evidence type="ECO:0000313" key="11">
    <source>
        <dbReference type="Proteomes" id="UP001460202"/>
    </source>
</evidence>
<keyword evidence="11" id="KW-1185">Reference proteome</keyword>
<evidence type="ECO:0000259" key="9">
    <source>
        <dbReference type="PROSITE" id="PS51330"/>
    </source>
</evidence>
<dbReference type="PANTHER" id="PTHR48069">
    <property type="entry name" value="DIHYDROFOLATE REDUCTASE"/>
    <property type="match status" value="1"/>
</dbReference>
<dbReference type="EC" id="1.5.1.3" evidence="3 8"/>
<evidence type="ECO:0000256" key="1">
    <source>
        <dbReference type="ARBA" id="ARBA00004903"/>
    </source>
</evidence>
<evidence type="ECO:0000256" key="4">
    <source>
        <dbReference type="ARBA" id="ARBA00022563"/>
    </source>
</evidence>
<dbReference type="Gene3D" id="3.40.430.10">
    <property type="entry name" value="Dihydrofolate Reductase, subunit A"/>
    <property type="match status" value="1"/>
</dbReference>
<comment type="function">
    <text evidence="7 8">Key enzyme in folate metabolism. Catalyzes an essential reaction for de novo glycine and purine synthesis, and for DNA precursor synthesis.</text>
</comment>
<dbReference type="PANTHER" id="PTHR48069:SF3">
    <property type="entry name" value="DIHYDROFOLATE REDUCTASE"/>
    <property type="match status" value="1"/>
</dbReference>
<dbReference type="EMBL" id="JBBMFL010000011">
    <property type="protein sequence ID" value="MEQ2545242.1"/>
    <property type="molecule type" value="Genomic_DNA"/>
</dbReference>
<dbReference type="RefSeq" id="WP_129650636.1">
    <property type="nucleotide sequence ID" value="NZ_JBBMFL010000011.1"/>
</dbReference>
<evidence type="ECO:0000256" key="5">
    <source>
        <dbReference type="ARBA" id="ARBA00022857"/>
    </source>
</evidence>
<comment type="caution">
    <text evidence="10">The sequence shown here is derived from an EMBL/GenBank/DDBJ whole genome shotgun (WGS) entry which is preliminary data.</text>
</comment>
<dbReference type="PRINTS" id="PR00070">
    <property type="entry name" value="DHFR"/>
</dbReference>
<evidence type="ECO:0000256" key="8">
    <source>
        <dbReference type="PIRNR" id="PIRNR000194"/>
    </source>
</evidence>
<dbReference type="PROSITE" id="PS51330">
    <property type="entry name" value="DHFR_2"/>
    <property type="match status" value="1"/>
</dbReference>
<dbReference type="PIRSF" id="PIRSF000194">
    <property type="entry name" value="DHFR"/>
    <property type="match status" value="1"/>
</dbReference>
<reference evidence="10 11" key="1">
    <citation type="submission" date="2024-03" db="EMBL/GenBank/DDBJ databases">
        <title>Human intestinal bacterial collection.</title>
        <authorList>
            <person name="Pauvert C."/>
            <person name="Hitch T.C.A."/>
            <person name="Clavel T."/>
        </authorList>
    </citation>
    <scope>NUCLEOTIDE SEQUENCE [LARGE SCALE GENOMIC DNA]</scope>
    <source>
        <strain evidence="10 11">CLA-KB-H122</strain>
    </source>
</reference>
<dbReference type="Proteomes" id="UP001460202">
    <property type="component" value="Unassembled WGS sequence"/>
</dbReference>
<dbReference type="GO" id="GO:0004146">
    <property type="term" value="F:dihydrofolate reductase activity"/>
    <property type="evidence" value="ECO:0007669"/>
    <property type="project" value="UniProtKB-EC"/>
</dbReference>
<dbReference type="Pfam" id="PF00186">
    <property type="entry name" value="DHFR_1"/>
    <property type="match status" value="1"/>
</dbReference>
<dbReference type="SUPFAM" id="SSF53597">
    <property type="entry name" value="Dihydrofolate reductase-like"/>
    <property type="match status" value="1"/>
</dbReference>
<comment type="similarity">
    <text evidence="2 8">Belongs to the dihydrofolate reductase family.</text>
</comment>
<keyword evidence="6 8" id="KW-0560">Oxidoreductase</keyword>
<sequence length="159" mass="18150">MISIIVAVAENGVIGDKNALLWHISEDLKHFKAVTTGHPVVMGRKTFESLGRPLPNRTNVVITRQNIEIPGCTVVHSLEEAVRLFPEDEEVFVIGGAQIYAEALPLADRFYLTRVRHSYEGDTRFPAWDESEWRAVSSESFPCGKDYPWPFVFELYERR</sequence>